<keyword evidence="7 11" id="KW-0812">Transmembrane</keyword>
<dbReference type="Gene3D" id="1.20.81.30">
    <property type="entry name" value="Type II secretion system (T2SS), domain F"/>
    <property type="match status" value="2"/>
</dbReference>
<feature type="transmembrane region" description="Helical" evidence="12">
    <location>
        <begin position="214"/>
        <end position="232"/>
    </location>
</feature>
<keyword evidence="9 12" id="KW-0472">Membrane</keyword>
<comment type="subcellular location">
    <subcellularLocation>
        <location evidence="2">Cell inner membrane</location>
        <topology evidence="2">Multi-pass membrane protein</topology>
    </subcellularLocation>
    <subcellularLocation>
        <location evidence="11">Cell membrane</location>
        <topology evidence="11">Multi-pass membrane protein</topology>
    </subcellularLocation>
</comment>
<evidence type="ECO:0000313" key="14">
    <source>
        <dbReference type="EMBL" id="KIC70837.1"/>
    </source>
</evidence>
<comment type="similarity">
    <text evidence="3 11">Belongs to the GSP F family.</text>
</comment>
<evidence type="ECO:0000256" key="11">
    <source>
        <dbReference type="RuleBase" id="RU003923"/>
    </source>
</evidence>
<dbReference type="PANTHER" id="PTHR30012">
    <property type="entry name" value="GENERAL SECRETION PATHWAY PROTEIN"/>
    <property type="match status" value="1"/>
</dbReference>
<dbReference type="PATRIC" id="fig|362787.3.peg.1976"/>
<dbReference type="InterPro" id="IPR001992">
    <property type="entry name" value="T2SS_GspF/T4SS_PilC_CS"/>
</dbReference>
<reference evidence="14 15" key="1">
    <citation type="journal article" date="2014" name="Mol. Biol. Evol.">
        <title>Massive expansion of Ubiquitination-related gene families within the Chlamydiae.</title>
        <authorList>
            <person name="Domman D."/>
            <person name="Collingro A."/>
            <person name="Lagkouvardos I."/>
            <person name="Gehre L."/>
            <person name="Weinmaier T."/>
            <person name="Rattei T."/>
            <person name="Subtil A."/>
            <person name="Horn M."/>
        </authorList>
    </citation>
    <scope>NUCLEOTIDE SEQUENCE [LARGE SCALE GENOMIC DNA]</scope>
    <source>
        <strain evidence="14 15">EI2</strain>
    </source>
</reference>
<organism evidence="14 15">
    <name type="scientific">Candidatus Protochlamydia amoebophila</name>
    <dbReference type="NCBI Taxonomy" id="362787"/>
    <lineage>
        <taxon>Bacteria</taxon>
        <taxon>Pseudomonadati</taxon>
        <taxon>Chlamydiota</taxon>
        <taxon>Chlamydiia</taxon>
        <taxon>Parachlamydiales</taxon>
        <taxon>Parachlamydiaceae</taxon>
        <taxon>Candidatus Protochlamydia</taxon>
    </lineage>
</organism>
<dbReference type="GO" id="GO:0009306">
    <property type="term" value="P:protein secretion"/>
    <property type="evidence" value="ECO:0007669"/>
    <property type="project" value="InterPro"/>
</dbReference>
<evidence type="ECO:0000256" key="4">
    <source>
        <dbReference type="ARBA" id="ARBA00022448"/>
    </source>
</evidence>
<dbReference type="EMBL" id="JSAN01000134">
    <property type="protein sequence ID" value="KIC70837.1"/>
    <property type="molecule type" value="Genomic_DNA"/>
</dbReference>
<dbReference type="GO" id="GO:0005886">
    <property type="term" value="C:plasma membrane"/>
    <property type="evidence" value="ECO:0007669"/>
    <property type="project" value="UniProtKB-SubCell"/>
</dbReference>
<comment type="caution">
    <text evidence="14">The sequence shown here is derived from an EMBL/GenBank/DDBJ whole genome shotgun (WGS) entry which is preliminary data.</text>
</comment>
<gene>
    <name evidence="14" type="primary">xpsF</name>
    <name evidence="14" type="ORF">DB44_FM00110</name>
</gene>
<protein>
    <recommendedName>
        <fullName evidence="10">General secretion pathway protein F</fullName>
    </recommendedName>
</protein>
<evidence type="ECO:0000256" key="6">
    <source>
        <dbReference type="ARBA" id="ARBA00022519"/>
    </source>
</evidence>
<feature type="transmembrane region" description="Helical" evidence="12">
    <location>
        <begin position="366"/>
        <end position="386"/>
    </location>
</feature>
<evidence type="ECO:0000256" key="1">
    <source>
        <dbReference type="ARBA" id="ARBA00002684"/>
    </source>
</evidence>
<dbReference type="PANTHER" id="PTHR30012:SF0">
    <property type="entry name" value="TYPE II SECRETION SYSTEM PROTEIN F-RELATED"/>
    <property type="match status" value="1"/>
</dbReference>
<feature type="domain" description="Type II secretion system protein GspF" evidence="13">
    <location>
        <begin position="62"/>
        <end position="185"/>
    </location>
</feature>
<evidence type="ECO:0000256" key="10">
    <source>
        <dbReference type="ARBA" id="ARBA00030750"/>
    </source>
</evidence>
<keyword evidence="8 12" id="KW-1133">Transmembrane helix</keyword>
<evidence type="ECO:0000256" key="7">
    <source>
        <dbReference type="ARBA" id="ARBA00022692"/>
    </source>
</evidence>
<evidence type="ECO:0000256" key="9">
    <source>
        <dbReference type="ARBA" id="ARBA00023136"/>
    </source>
</evidence>
<keyword evidence="6" id="KW-0997">Cell inner membrane</keyword>
<dbReference type="Proteomes" id="UP000031465">
    <property type="component" value="Unassembled WGS sequence"/>
</dbReference>
<accession>A0A0C1JU94</accession>
<dbReference type="Pfam" id="PF00482">
    <property type="entry name" value="T2SSF"/>
    <property type="match status" value="2"/>
</dbReference>
<comment type="function">
    <text evidence="1">Component of the type II secretion system inner membrane complex required for the energy-dependent secretion of extracellular factors such as proteases and toxins from the periplasm.</text>
</comment>
<proteinExistence type="inferred from homology"/>
<evidence type="ECO:0000313" key="15">
    <source>
        <dbReference type="Proteomes" id="UP000031465"/>
    </source>
</evidence>
<evidence type="ECO:0000256" key="5">
    <source>
        <dbReference type="ARBA" id="ARBA00022475"/>
    </source>
</evidence>
<evidence type="ECO:0000256" key="3">
    <source>
        <dbReference type="ARBA" id="ARBA00005745"/>
    </source>
</evidence>
<dbReference type="FunFam" id="1.20.81.30:FF:000001">
    <property type="entry name" value="Type II secretion system protein F"/>
    <property type="match status" value="1"/>
</dbReference>
<dbReference type="PROSITE" id="PS00874">
    <property type="entry name" value="T2SP_F"/>
    <property type="match status" value="1"/>
</dbReference>
<dbReference type="InterPro" id="IPR042094">
    <property type="entry name" value="T2SS_GspF_sf"/>
</dbReference>
<dbReference type="AlphaFoldDB" id="A0A0C1JU94"/>
<feature type="domain" description="Type II secretion system protein GspF" evidence="13">
    <location>
        <begin position="263"/>
        <end position="385"/>
    </location>
</feature>
<dbReference type="InterPro" id="IPR018076">
    <property type="entry name" value="T2SS_GspF_dom"/>
</dbReference>
<dbReference type="PRINTS" id="PR00812">
    <property type="entry name" value="BCTERIALGSPF"/>
</dbReference>
<evidence type="ECO:0000256" key="2">
    <source>
        <dbReference type="ARBA" id="ARBA00004429"/>
    </source>
</evidence>
<keyword evidence="5" id="KW-1003">Cell membrane</keyword>
<keyword evidence="4 11" id="KW-0813">Transport</keyword>
<evidence type="ECO:0000259" key="13">
    <source>
        <dbReference type="Pfam" id="PF00482"/>
    </source>
</evidence>
<evidence type="ECO:0000256" key="8">
    <source>
        <dbReference type="ARBA" id="ARBA00022989"/>
    </source>
</evidence>
<feature type="transmembrane region" description="Helical" evidence="12">
    <location>
        <begin position="161"/>
        <end position="184"/>
    </location>
</feature>
<name>A0A0C1JU94_9BACT</name>
<sequence length="395" mass="43883">MPLYQYQYVDEKKKRRTGVIEAINERDAKEKLRDQGLLITQIQTKSKIKGKQNLKGEALLAFTVQLSQLVNAGIPLYESLIAIEEQSRGESFHRVVLSLCEQIRTGMSLSGAMATYSESFDQLYCGMVAAGEAVGMLGPILEKLTQLLAKQMKLKNQITTAMIYPCILGGFSLLIITLLLGFVVPSLEGIFAERKLNAFTNAILGLSHFFRNYWWLYLPAFVAGTIFVIWKFRSSEGKLWMEKTLLRIPVINTLVIQTAVARFCRTMGTLLQGGLNMIESLRISRGVMHNVILEKEIQQAEAKIIEGHSLSQELGKSKYIPPLVSKMLAVGEESGTSIVMLSRIADMYEQEIEKTLDRVMALAQPVILIVMGLVIGAVLLAIMLPLTDVSSFSAG</sequence>
<evidence type="ECO:0000256" key="12">
    <source>
        <dbReference type="SAM" id="Phobius"/>
    </source>
</evidence>
<dbReference type="InterPro" id="IPR003004">
    <property type="entry name" value="GspF/PilC"/>
</dbReference>
<dbReference type="RefSeq" id="WP_039360644.1">
    <property type="nucleotide sequence ID" value="NZ_JSAN01000134.1"/>
</dbReference>